<comment type="caution">
    <text evidence="2">The sequence shown here is derived from an EMBL/GenBank/DDBJ whole genome shotgun (WGS) entry which is preliminary data.</text>
</comment>
<accession>A0AAD9I3L1</accession>
<feature type="region of interest" description="Disordered" evidence="1">
    <location>
        <begin position="50"/>
        <end position="69"/>
    </location>
</feature>
<evidence type="ECO:0000313" key="2">
    <source>
        <dbReference type="EMBL" id="KAK2069905.1"/>
    </source>
</evidence>
<proteinExistence type="predicted"/>
<reference evidence="2" key="1">
    <citation type="journal article" date="2023" name="Mol. Plant Microbe Interact.">
        <title>Elucidating the Obligate Nature and Biological Capacity of an Invasive Fungal Corn Pathogen.</title>
        <authorList>
            <person name="MacCready J.S."/>
            <person name="Roggenkamp E.M."/>
            <person name="Gdanetz K."/>
            <person name="Chilvers M.I."/>
        </authorList>
    </citation>
    <scope>NUCLEOTIDE SEQUENCE</scope>
    <source>
        <strain evidence="2">PM02</strain>
    </source>
</reference>
<dbReference type="AlphaFoldDB" id="A0AAD9I3L1"/>
<feature type="region of interest" description="Disordered" evidence="1">
    <location>
        <begin position="170"/>
        <end position="206"/>
    </location>
</feature>
<name>A0AAD9I3L1_9PEZI</name>
<feature type="compositionally biased region" description="Basic and acidic residues" evidence="1">
    <location>
        <begin position="108"/>
        <end position="139"/>
    </location>
</feature>
<dbReference type="Proteomes" id="UP001217918">
    <property type="component" value="Unassembled WGS sequence"/>
</dbReference>
<dbReference type="EMBL" id="JAQQPM010000003">
    <property type="protein sequence ID" value="KAK2069905.1"/>
    <property type="molecule type" value="Genomic_DNA"/>
</dbReference>
<feature type="region of interest" description="Disordered" evidence="1">
    <location>
        <begin position="104"/>
        <end position="157"/>
    </location>
</feature>
<protein>
    <submittedName>
        <fullName evidence="2">Uncharacterized protein</fullName>
    </submittedName>
</protein>
<keyword evidence="3" id="KW-1185">Reference proteome</keyword>
<organism evidence="2 3">
    <name type="scientific">Phyllachora maydis</name>
    <dbReference type="NCBI Taxonomy" id="1825666"/>
    <lineage>
        <taxon>Eukaryota</taxon>
        <taxon>Fungi</taxon>
        <taxon>Dikarya</taxon>
        <taxon>Ascomycota</taxon>
        <taxon>Pezizomycotina</taxon>
        <taxon>Sordariomycetes</taxon>
        <taxon>Sordariomycetidae</taxon>
        <taxon>Phyllachorales</taxon>
        <taxon>Phyllachoraceae</taxon>
        <taxon>Phyllachora</taxon>
    </lineage>
</organism>
<feature type="compositionally biased region" description="Basic and acidic residues" evidence="1">
    <location>
        <begin position="182"/>
        <end position="196"/>
    </location>
</feature>
<gene>
    <name evidence="2" type="ORF">P8C59_004448</name>
</gene>
<sequence length="830" mass="91721">MGYRFDTCYDRLNYTKYRYSDPDCYTDTTCESVTEASRKEGIYFVSDREESIALSPTPGHPRAADSRTDVGIAKPAPAQQASVALDLGKRDDAGLHMTKVHVRPGEAIVHDGHDEGRETHQGGSARDPKRREVRVEGRKFSGLPNSQSHIPQVHGGDARDVNSLVRTTQPHDLAPQQVLARPDNKSITARDSHPSDPDPDPQPQYVLQHQLPPAQAQVSLGEMKFVRHSMPIRAIDVDERYGVAIFFEGPEGRMAAHLSLEGGLAGKLRDPCSEAARRRCNMVVEICIPLARHGAYQELEHAVRDCLSDDPQHLVTFRRRDFGGDVPTNRTWSWQLPAASTEEHGEYPAAFPIQNLISHITTSPPDGGGDRIDPAQHKALALRSQSHALSPRDIPFRTVDLHPGQWMLLQRSDGVRISNILGTTVFMLMGHNPDLGSLVAHLPRLVEEGTEFWHILNAVAWSSRRSRVHRKIVIYGPPETIQRIAVEIQTKWQPEAPRRMIKYPLSNDMPLESHPLSQADNIAWHINKARGSQHIDVNAWLYPGLAEEITVDAGQSRHAPFSRAISIKGVSRGAAIFFTGPDKGALTGRVAAHLTGSLQEMISQLGPAIAQAVSYACTSAVVIHSPGATITYGLKQEIELRLGPFRERVIDTLAHEFRDNFNYEYRYTLQAGSGEIKAFAEDKASGSQGRPDPPVAPIRVAATQSAHAPYARDIVVVEVFTGLAVFFMGSIPTHGRVAANINSLPGTSVIHQISATVDLVVKHNCGQFVIIYGPDRMTVVKMQRAIQHFLPHLEDNHFTLEEYTSEEVPADFLLRGSTSDIVKTASEMTF</sequence>
<evidence type="ECO:0000313" key="3">
    <source>
        <dbReference type="Proteomes" id="UP001217918"/>
    </source>
</evidence>
<evidence type="ECO:0000256" key="1">
    <source>
        <dbReference type="SAM" id="MobiDB-lite"/>
    </source>
</evidence>